<protein>
    <submittedName>
        <fullName evidence="3">Glycosyltransferase family 2 protein</fullName>
    </submittedName>
</protein>
<dbReference type="SUPFAM" id="SSF53448">
    <property type="entry name" value="Nucleotide-diphospho-sugar transferases"/>
    <property type="match status" value="1"/>
</dbReference>
<organism evidence="3 4">
    <name type="scientific">Putridiphycobacter roseus</name>
    <dbReference type="NCBI Taxonomy" id="2219161"/>
    <lineage>
        <taxon>Bacteria</taxon>
        <taxon>Pseudomonadati</taxon>
        <taxon>Bacteroidota</taxon>
        <taxon>Flavobacteriia</taxon>
        <taxon>Flavobacteriales</taxon>
        <taxon>Crocinitomicaceae</taxon>
        <taxon>Putridiphycobacter</taxon>
    </lineage>
</organism>
<keyword evidence="3" id="KW-0808">Transferase</keyword>
<dbReference type="Proteomes" id="UP000249248">
    <property type="component" value="Unassembled WGS sequence"/>
</dbReference>
<accession>A0A2W1NHC2</accession>
<dbReference type="InterPro" id="IPR029044">
    <property type="entry name" value="Nucleotide-diphossugar_trans"/>
</dbReference>
<evidence type="ECO:0000313" key="4">
    <source>
        <dbReference type="Proteomes" id="UP000249248"/>
    </source>
</evidence>
<keyword evidence="4" id="KW-1185">Reference proteome</keyword>
<name>A0A2W1NHC2_9FLAO</name>
<dbReference type="PANTHER" id="PTHR43630:SF2">
    <property type="entry name" value="GLYCOSYLTRANSFERASE"/>
    <property type="match status" value="1"/>
</dbReference>
<dbReference type="InterPro" id="IPR001173">
    <property type="entry name" value="Glyco_trans_2-like"/>
</dbReference>
<evidence type="ECO:0000313" key="3">
    <source>
        <dbReference type="EMBL" id="PZE18925.1"/>
    </source>
</evidence>
<comment type="similarity">
    <text evidence="1">Belongs to the glycosyltransferase 2 family. WaaE/KdtX subfamily.</text>
</comment>
<sequence length="251" mass="28698">MTKLSVVIITFNEEKNIATCLASLNGVADEVIVVDSFSTDGTEAICKKFGAQFIPHAFEGHIEQKNWAKDQANFNLILSLDADEALDENLKKSVLSIKENHHFDGYTMNRLTNYCGTWIKHTGWYPDTKLRLWKKGSGEWTGENPHDEFKLFDATKATGFLAGDILHYSYHHPEDHDKQIEYFTNIAAKTHVKKGKPTFFLQEYLSPILKFIKCYFIKLGFLDGKAGWIISVKSSYAAYLKYKKIKALKRD</sequence>
<dbReference type="PANTHER" id="PTHR43630">
    <property type="entry name" value="POLY-BETA-1,6-N-ACETYL-D-GLUCOSAMINE SYNTHASE"/>
    <property type="match status" value="1"/>
</dbReference>
<dbReference type="GO" id="GO:0016740">
    <property type="term" value="F:transferase activity"/>
    <property type="evidence" value="ECO:0007669"/>
    <property type="project" value="UniProtKB-KW"/>
</dbReference>
<dbReference type="RefSeq" id="WP_111061827.1">
    <property type="nucleotide sequence ID" value="NZ_JBHUCU010000007.1"/>
</dbReference>
<feature type="domain" description="Glycosyltransferase 2-like" evidence="2">
    <location>
        <begin position="5"/>
        <end position="128"/>
    </location>
</feature>
<gene>
    <name evidence="3" type="ORF">DNU06_03600</name>
</gene>
<dbReference type="AlphaFoldDB" id="A0A2W1NHC2"/>
<dbReference type="EMBL" id="QKSB01000001">
    <property type="protein sequence ID" value="PZE18925.1"/>
    <property type="molecule type" value="Genomic_DNA"/>
</dbReference>
<dbReference type="OrthoDB" id="9815923at2"/>
<proteinExistence type="inferred from homology"/>
<evidence type="ECO:0000256" key="1">
    <source>
        <dbReference type="ARBA" id="ARBA00038494"/>
    </source>
</evidence>
<evidence type="ECO:0000259" key="2">
    <source>
        <dbReference type="Pfam" id="PF00535"/>
    </source>
</evidence>
<comment type="caution">
    <text evidence="3">The sequence shown here is derived from an EMBL/GenBank/DDBJ whole genome shotgun (WGS) entry which is preliminary data.</text>
</comment>
<dbReference type="Pfam" id="PF00535">
    <property type="entry name" value="Glycos_transf_2"/>
    <property type="match status" value="1"/>
</dbReference>
<reference evidence="3 4" key="1">
    <citation type="submission" date="2018-06" db="EMBL/GenBank/DDBJ databases">
        <title>The draft genome sequence of Crocinitomix sp. SM1701.</title>
        <authorList>
            <person name="Zhang X."/>
        </authorList>
    </citation>
    <scope>NUCLEOTIDE SEQUENCE [LARGE SCALE GENOMIC DNA]</scope>
    <source>
        <strain evidence="3 4">SM1701</strain>
    </source>
</reference>
<dbReference type="Gene3D" id="3.90.550.10">
    <property type="entry name" value="Spore Coat Polysaccharide Biosynthesis Protein SpsA, Chain A"/>
    <property type="match status" value="1"/>
</dbReference>
<dbReference type="CDD" id="cd02511">
    <property type="entry name" value="Beta4Glucosyltransferase"/>
    <property type="match status" value="1"/>
</dbReference>